<reference evidence="1 2" key="1">
    <citation type="journal article" date="2019" name="Environ. Microbiol.">
        <title>At the nexus of three kingdoms: the genome of the mycorrhizal fungus Gigaspora margarita provides insights into plant, endobacterial and fungal interactions.</title>
        <authorList>
            <person name="Venice F."/>
            <person name="Ghignone S."/>
            <person name="Salvioli di Fossalunga A."/>
            <person name="Amselem J."/>
            <person name="Novero M."/>
            <person name="Xianan X."/>
            <person name="Sedzielewska Toro K."/>
            <person name="Morin E."/>
            <person name="Lipzen A."/>
            <person name="Grigoriev I.V."/>
            <person name="Henrissat B."/>
            <person name="Martin F.M."/>
            <person name="Bonfante P."/>
        </authorList>
    </citation>
    <scope>NUCLEOTIDE SEQUENCE [LARGE SCALE GENOMIC DNA]</scope>
    <source>
        <strain evidence="1 2">BEG34</strain>
    </source>
</reference>
<keyword evidence="2" id="KW-1185">Reference proteome</keyword>
<accession>A0A8H3XAW0</accession>
<comment type="caution">
    <text evidence="1">The sequence shown here is derived from an EMBL/GenBank/DDBJ whole genome shotgun (WGS) entry which is preliminary data.</text>
</comment>
<sequence>MYKDDSIIYLNKKSKQLEELIQLITEVKKSNQYIKYGLYLESIARSRRWSDILKGICPNLPLAEAKAYLYNLQFHEGASDIIKIFSQMIYDIQFKKNDDLLLSGILDTVSYHE</sequence>
<organism evidence="1 2">
    <name type="scientific">Gigaspora margarita</name>
    <dbReference type="NCBI Taxonomy" id="4874"/>
    <lineage>
        <taxon>Eukaryota</taxon>
        <taxon>Fungi</taxon>
        <taxon>Fungi incertae sedis</taxon>
        <taxon>Mucoromycota</taxon>
        <taxon>Glomeromycotina</taxon>
        <taxon>Glomeromycetes</taxon>
        <taxon>Diversisporales</taxon>
        <taxon>Gigasporaceae</taxon>
        <taxon>Gigaspora</taxon>
    </lineage>
</organism>
<proteinExistence type="predicted"/>
<dbReference type="Proteomes" id="UP000439903">
    <property type="component" value="Unassembled WGS sequence"/>
</dbReference>
<dbReference type="EMBL" id="WTPW01001460">
    <property type="protein sequence ID" value="KAF0434022.1"/>
    <property type="molecule type" value="Genomic_DNA"/>
</dbReference>
<evidence type="ECO:0000313" key="1">
    <source>
        <dbReference type="EMBL" id="KAF0434022.1"/>
    </source>
</evidence>
<name>A0A8H3XAW0_GIGMA</name>
<protein>
    <submittedName>
        <fullName evidence="1">Uncharacterized protein</fullName>
    </submittedName>
</protein>
<dbReference type="OrthoDB" id="2443156at2759"/>
<dbReference type="AlphaFoldDB" id="A0A8H3XAW0"/>
<evidence type="ECO:0000313" key="2">
    <source>
        <dbReference type="Proteomes" id="UP000439903"/>
    </source>
</evidence>
<gene>
    <name evidence="1" type="ORF">F8M41_004944</name>
</gene>